<dbReference type="EMBL" id="JWZX01003143">
    <property type="protein sequence ID" value="KOO23946.1"/>
    <property type="molecule type" value="Genomic_DNA"/>
</dbReference>
<dbReference type="Proteomes" id="UP000037460">
    <property type="component" value="Unassembled WGS sequence"/>
</dbReference>
<sequence>MSGFVLTKVGAVPVHGDTMSKPAVGPSMMMFDEKN</sequence>
<accession>A0A0M0JBM0</accession>
<name>A0A0M0JBM0_9EUKA</name>
<proteinExistence type="predicted"/>
<protein>
    <submittedName>
        <fullName evidence="1">Uncharacterized protein</fullName>
    </submittedName>
</protein>
<keyword evidence="2" id="KW-1185">Reference proteome</keyword>
<gene>
    <name evidence="1" type="ORF">Ctob_000321</name>
</gene>
<evidence type="ECO:0000313" key="1">
    <source>
        <dbReference type="EMBL" id="KOO23946.1"/>
    </source>
</evidence>
<dbReference type="AlphaFoldDB" id="A0A0M0JBM0"/>
<reference evidence="2" key="1">
    <citation type="journal article" date="2015" name="PLoS Genet.">
        <title>Genome Sequence and Transcriptome Analyses of Chrysochromulina tobin: Metabolic Tools for Enhanced Algal Fitness in the Prominent Order Prymnesiales (Haptophyceae).</title>
        <authorList>
            <person name="Hovde B.T."/>
            <person name="Deodato C.R."/>
            <person name="Hunsperger H.M."/>
            <person name="Ryken S.A."/>
            <person name="Yost W."/>
            <person name="Jha R.K."/>
            <person name="Patterson J."/>
            <person name="Monnat R.J. Jr."/>
            <person name="Barlow S.B."/>
            <person name="Starkenburg S.R."/>
            <person name="Cattolico R.A."/>
        </authorList>
    </citation>
    <scope>NUCLEOTIDE SEQUENCE</scope>
    <source>
        <strain evidence="2">CCMP291</strain>
    </source>
</reference>
<feature type="non-terminal residue" evidence="1">
    <location>
        <position position="35"/>
    </location>
</feature>
<organism evidence="1 2">
    <name type="scientific">Chrysochromulina tobinii</name>
    <dbReference type="NCBI Taxonomy" id="1460289"/>
    <lineage>
        <taxon>Eukaryota</taxon>
        <taxon>Haptista</taxon>
        <taxon>Haptophyta</taxon>
        <taxon>Prymnesiophyceae</taxon>
        <taxon>Prymnesiales</taxon>
        <taxon>Chrysochromulinaceae</taxon>
        <taxon>Chrysochromulina</taxon>
    </lineage>
</organism>
<evidence type="ECO:0000313" key="2">
    <source>
        <dbReference type="Proteomes" id="UP000037460"/>
    </source>
</evidence>
<comment type="caution">
    <text evidence="1">The sequence shown here is derived from an EMBL/GenBank/DDBJ whole genome shotgun (WGS) entry which is preliminary data.</text>
</comment>